<dbReference type="Gene3D" id="3.40.50.12780">
    <property type="entry name" value="N-terminal domain of ligase-like"/>
    <property type="match status" value="1"/>
</dbReference>
<organism evidence="2 3">
    <name type="scientific">Streptomyces himastatinicus ATCC 53653</name>
    <dbReference type="NCBI Taxonomy" id="457427"/>
    <lineage>
        <taxon>Bacteria</taxon>
        <taxon>Bacillati</taxon>
        <taxon>Actinomycetota</taxon>
        <taxon>Actinomycetes</taxon>
        <taxon>Kitasatosporales</taxon>
        <taxon>Streptomycetaceae</taxon>
        <taxon>Streptomyces</taxon>
        <taxon>Streptomyces violaceusniger group</taxon>
    </lineage>
</organism>
<dbReference type="GO" id="GO:0031177">
    <property type="term" value="F:phosphopantetheine binding"/>
    <property type="evidence" value="ECO:0007669"/>
    <property type="project" value="TreeGrafter"/>
</dbReference>
<dbReference type="GO" id="GO:0005737">
    <property type="term" value="C:cytoplasm"/>
    <property type="evidence" value="ECO:0007669"/>
    <property type="project" value="TreeGrafter"/>
</dbReference>
<dbReference type="AlphaFoldDB" id="D9WQL6"/>
<dbReference type="InterPro" id="IPR045851">
    <property type="entry name" value="AMP-bd_C_sf"/>
</dbReference>
<dbReference type="HOGENOM" id="CLU_000022_2_12_11"/>
<evidence type="ECO:0000313" key="3">
    <source>
        <dbReference type="Proteomes" id="UP000003963"/>
    </source>
</evidence>
<dbReference type="PANTHER" id="PTHR45527">
    <property type="entry name" value="NONRIBOSOMAL PEPTIDE SYNTHETASE"/>
    <property type="match status" value="1"/>
</dbReference>
<dbReference type="Gene3D" id="3.30.300.30">
    <property type="match status" value="1"/>
</dbReference>
<dbReference type="GO" id="GO:0044550">
    <property type="term" value="P:secondary metabolite biosynthetic process"/>
    <property type="evidence" value="ECO:0007669"/>
    <property type="project" value="TreeGrafter"/>
</dbReference>
<dbReference type="Proteomes" id="UP000003963">
    <property type="component" value="Unassembled WGS sequence"/>
</dbReference>
<dbReference type="SUPFAM" id="SSF56801">
    <property type="entry name" value="Acetyl-CoA synthetase-like"/>
    <property type="match status" value="1"/>
</dbReference>
<dbReference type="GO" id="GO:0043041">
    <property type="term" value="P:amino acid activation for nonribosomal peptide biosynthetic process"/>
    <property type="evidence" value="ECO:0007669"/>
    <property type="project" value="TreeGrafter"/>
</dbReference>
<dbReference type="EMBL" id="GG657754">
    <property type="protein sequence ID" value="EFL28149.1"/>
    <property type="molecule type" value="Genomic_DNA"/>
</dbReference>
<protein>
    <submittedName>
        <fullName evidence="2">Putative non-ribosomal peptide synthetase</fullName>
    </submittedName>
</protein>
<proteinExistence type="predicted"/>
<dbReference type="InterPro" id="IPR000873">
    <property type="entry name" value="AMP-dep_synth/lig_dom"/>
</dbReference>
<accession>D9WQL6</accession>
<dbReference type="STRING" id="457427.SSOG_07863"/>
<dbReference type="PROSITE" id="PS00455">
    <property type="entry name" value="AMP_BINDING"/>
    <property type="match status" value="1"/>
</dbReference>
<keyword evidence="3" id="KW-1185">Reference proteome</keyword>
<feature type="domain" description="AMP-dependent synthetase/ligase" evidence="1">
    <location>
        <begin position="41"/>
        <end position="381"/>
    </location>
</feature>
<sequence length="524" mass="56870">MRPAGRHPYPPLFSSRRKEMIETPVPGHGLHERFLRGLALSPGRAAIRVDDEILTYEAMHELALRRAGALRALAPEGPHTVAVLADKSLTAYVGILAALYAGATIVPLNPRFPAERTRRMLTAAGVSTVIADPIGRAALAETERDDLPVLDEAATAPPLDAPVAVRPSDIAYVLFTSGSTGRPKGVPMTHGANDHYFSLLDGRYDFGPGDVFCQNVGLNFDCAMFELFCAWGRGAPVHAIPPAAHRDLPGFLAERRMTVWFSTPSGTSFIRRMGGLTPGAMPTLRWSFFAGEALLCDDAAAWQAAAPNSRIENLYGPTELTVTITGHRWSPDTSPSRAVNGVVPIGAVHPGHDHLLLDGDTESATEGELCVTGPQMTPGYLDPADNEGRFLERDGRRWYRTGDRVRRLDDGELAYLGRLDTQVQIQGFRVELAEVDHVVRRCAGVQNAATVTRPAPGGGLELVLYYTGDRVHPVALRRELSAHLPEPMVPKVFRHVAEFPLNANHKVDRGLLAREAAAMSEGRP</sequence>
<evidence type="ECO:0000313" key="2">
    <source>
        <dbReference type="EMBL" id="EFL28149.1"/>
    </source>
</evidence>
<dbReference type="InterPro" id="IPR042099">
    <property type="entry name" value="ANL_N_sf"/>
</dbReference>
<dbReference type="InterPro" id="IPR020845">
    <property type="entry name" value="AMP-binding_CS"/>
</dbReference>
<name>D9WQL6_9ACTN</name>
<reference evidence="2 3" key="1">
    <citation type="submission" date="2009-02" db="EMBL/GenBank/DDBJ databases">
        <title>Annotation of Streptomyces hygroscopicus strain ATCC 53653.</title>
        <authorList>
            <consortium name="The Broad Institute Genome Sequencing Platform"/>
            <consortium name="Broad Institute Microbial Sequencing Center"/>
            <person name="Fischbach M."/>
            <person name="Godfrey P."/>
            <person name="Ward D."/>
            <person name="Young S."/>
            <person name="Zeng Q."/>
            <person name="Koehrsen M."/>
            <person name="Alvarado L."/>
            <person name="Berlin A.M."/>
            <person name="Bochicchio J."/>
            <person name="Borenstein D."/>
            <person name="Chapman S.B."/>
            <person name="Chen Z."/>
            <person name="Engels R."/>
            <person name="Freedman E."/>
            <person name="Gellesch M."/>
            <person name="Goldberg J."/>
            <person name="Griggs A."/>
            <person name="Gujja S."/>
            <person name="Heilman E.R."/>
            <person name="Heiman D.I."/>
            <person name="Hepburn T.A."/>
            <person name="Howarth C."/>
            <person name="Jen D."/>
            <person name="Larson L."/>
            <person name="Lewis B."/>
            <person name="Mehta T."/>
            <person name="Park D."/>
            <person name="Pearson M."/>
            <person name="Richards J."/>
            <person name="Roberts A."/>
            <person name="Saif S."/>
            <person name="Shea T.D."/>
            <person name="Shenoy N."/>
            <person name="Sisk P."/>
            <person name="Stolte C."/>
            <person name="Sykes S.N."/>
            <person name="Thomson T."/>
            <person name="Walk T."/>
            <person name="White J."/>
            <person name="Yandava C."/>
            <person name="Straight P."/>
            <person name="Clardy J."/>
            <person name="Hung D."/>
            <person name="Kolter R."/>
            <person name="Mekalanos J."/>
            <person name="Walker S."/>
            <person name="Walsh C.T."/>
            <person name="Wieland-Brown L.C."/>
            <person name="Haas B."/>
            <person name="Nusbaum C."/>
            <person name="Birren B."/>
        </authorList>
    </citation>
    <scope>NUCLEOTIDE SEQUENCE [LARGE SCALE GENOMIC DNA]</scope>
    <source>
        <strain evidence="2 3">ATCC 53653</strain>
    </source>
</reference>
<dbReference type="Pfam" id="PF00501">
    <property type="entry name" value="AMP-binding"/>
    <property type="match status" value="1"/>
</dbReference>
<dbReference type="PANTHER" id="PTHR45527:SF1">
    <property type="entry name" value="FATTY ACID SYNTHASE"/>
    <property type="match status" value="1"/>
</dbReference>
<evidence type="ECO:0000259" key="1">
    <source>
        <dbReference type="Pfam" id="PF00501"/>
    </source>
</evidence>
<gene>
    <name evidence="2" type="ORF">SSOG_07863</name>
</gene>